<evidence type="ECO:0000313" key="1">
    <source>
        <dbReference type="EMBL" id="GBN30043.1"/>
    </source>
</evidence>
<sequence>MRPPLLTLEIRLILAGELRLVKAVSTLFRFSSEEDSFLGSRRTTWLSLCEVTGALTGATGLERTSEKEGVALEMRDFYLL</sequence>
<keyword evidence="2" id="KW-1185">Reference proteome</keyword>
<organism evidence="1 2">
    <name type="scientific">Araneus ventricosus</name>
    <name type="common">Orbweaver spider</name>
    <name type="synonym">Epeira ventricosa</name>
    <dbReference type="NCBI Taxonomy" id="182803"/>
    <lineage>
        <taxon>Eukaryota</taxon>
        <taxon>Metazoa</taxon>
        <taxon>Ecdysozoa</taxon>
        <taxon>Arthropoda</taxon>
        <taxon>Chelicerata</taxon>
        <taxon>Arachnida</taxon>
        <taxon>Araneae</taxon>
        <taxon>Araneomorphae</taxon>
        <taxon>Entelegynae</taxon>
        <taxon>Araneoidea</taxon>
        <taxon>Araneidae</taxon>
        <taxon>Araneus</taxon>
    </lineage>
</organism>
<proteinExistence type="predicted"/>
<comment type="caution">
    <text evidence="1">The sequence shown here is derived from an EMBL/GenBank/DDBJ whole genome shotgun (WGS) entry which is preliminary data.</text>
</comment>
<dbReference type="Proteomes" id="UP000499080">
    <property type="component" value="Unassembled WGS sequence"/>
</dbReference>
<dbReference type="AlphaFoldDB" id="A0A4Y2MTM3"/>
<accession>A0A4Y2MTM3</accession>
<name>A0A4Y2MTM3_ARAVE</name>
<protein>
    <submittedName>
        <fullName evidence="1">Uncharacterized protein</fullName>
    </submittedName>
</protein>
<evidence type="ECO:0000313" key="2">
    <source>
        <dbReference type="Proteomes" id="UP000499080"/>
    </source>
</evidence>
<gene>
    <name evidence="1" type="ORF">AVEN_175418_1</name>
</gene>
<dbReference type="EMBL" id="BGPR01007857">
    <property type="protein sequence ID" value="GBN30043.1"/>
    <property type="molecule type" value="Genomic_DNA"/>
</dbReference>
<reference evidence="1 2" key="1">
    <citation type="journal article" date="2019" name="Sci. Rep.">
        <title>Orb-weaving spider Araneus ventricosus genome elucidates the spidroin gene catalogue.</title>
        <authorList>
            <person name="Kono N."/>
            <person name="Nakamura H."/>
            <person name="Ohtoshi R."/>
            <person name="Moran D.A.P."/>
            <person name="Shinohara A."/>
            <person name="Yoshida Y."/>
            <person name="Fujiwara M."/>
            <person name="Mori M."/>
            <person name="Tomita M."/>
            <person name="Arakawa K."/>
        </authorList>
    </citation>
    <scope>NUCLEOTIDE SEQUENCE [LARGE SCALE GENOMIC DNA]</scope>
</reference>